<accession>A0ABQ3E163</accession>
<evidence type="ECO:0000313" key="3">
    <source>
        <dbReference type="Proteomes" id="UP000599437"/>
    </source>
</evidence>
<dbReference type="InterPro" id="IPR045733">
    <property type="entry name" value="DUF6087"/>
</dbReference>
<keyword evidence="3" id="KW-1185">Reference proteome</keyword>
<organism evidence="2 3">
    <name type="scientific">Streptomyces chryseus</name>
    <dbReference type="NCBI Taxonomy" id="68186"/>
    <lineage>
        <taxon>Bacteria</taxon>
        <taxon>Bacillati</taxon>
        <taxon>Actinomycetota</taxon>
        <taxon>Actinomycetes</taxon>
        <taxon>Kitasatosporales</taxon>
        <taxon>Streptomycetaceae</taxon>
        <taxon>Streptomyces</taxon>
    </lineage>
</organism>
<proteinExistence type="predicted"/>
<reference evidence="3" key="1">
    <citation type="journal article" date="2019" name="Int. J. Syst. Evol. Microbiol.">
        <title>The Global Catalogue of Microorganisms (GCM) 10K type strain sequencing project: providing services to taxonomists for standard genome sequencing and annotation.</title>
        <authorList>
            <consortium name="The Broad Institute Genomics Platform"/>
            <consortium name="The Broad Institute Genome Sequencing Center for Infectious Disease"/>
            <person name="Wu L."/>
            <person name="Ma J."/>
        </authorList>
    </citation>
    <scope>NUCLEOTIDE SEQUENCE [LARGE SCALE GENOMIC DNA]</scope>
    <source>
        <strain evidence="3">JCM 4737</strain>
    </source>
</reference>
<dbReference type="Proteomes" id="UP000599437">
    <property type="component" value="Unassembled WGS sequence"/>
</dbReference>
<gene>
    <name evidence="2" type="ORF">GCM10010346_53230</name>
</gene>
<evidence type="ECO:0000313" key="2">
    <source>
        <dbReference type="EMBL" id="GHB23000.1"/>
    </source>
</evidence>
<protein>
    <submittedName>
        <fullName evidence="2">Uncharacterized protein</fullName>
    </submittedName>
</protein>
<feature type="region of interest" description="Disordered" evidence="1">
    <location>
        <begin position="1"/>
        <end position="27"/>
    </location>
</feature>
<dbReference type="EMBL" id="BMVO01000023">
    <property type="protein sequence ID" value="GHB23000.1"/>
    <property type="molecule type" value="Genomic_DNA"/>
</dbReference>
<name>A0ABQ3E163_9ACTN</name>
<evidence type="ECO:0000256" key="1">
    <source>
        <dbReference type="SAM" id="MobiDB-lite"/>
    </source>
</evidence>
<comment type="caution">
    <text evidence="2">The sequence shown here is derived from an EMBL/GenBank/DDBJ whole genome shotgun (WGS) entry which is preliminary data.</text>
</comment>
<sequence length="125" mass="13322">MTVPASISPLLSPSDARLGGVGDESLSEWAERRDTKIGRLRAVPIVSGDGPKGAHLNPDAPRAIERWNGHAWEPYAFAANLAEAKRILYPEANKPPARAPGPAPKPLGSGTGKHRRPQAPPSNQR</sequence>
<dbReference type="Pfam" id="PF19565">
    <property type="entry name" value="DUF6087"/>
    <property type="match status" value="1"/>
</dbReference>
<feature type="region of interest" description="Disordered" evidence="1">
    <location>
        <begin position="92"/>
        <end position="125"/>
    </location>
</feature>